<dbReference type="InterPro" id="IPR038157">
    <property type="entry name" value="FeoA_core_dom"/>
</dbReference>
<evidence type="ECO:0000256" key="2">
    <source>
        <dbReference type="SAM" id="MobiDB-lite"/>
    </source>
</evidence>
<evidence type="ECO:0000256" key="1">
    <source>
        <dbReference type="ARBA" id="ARBA00023004"/>
    </source>
</evidence>
<gene>
    <name evidence="4" type="ORF">Mal15_10620</name>
</gene>
<dbReference type="GO" id="GO:0046914">
    <property type="term" value="F:transition metal ion binding"/>
    <property type="evidence" value="ECO:0007669"/>
    <property type="project" value="InterPro"/>
</dbReference>
<feature type="domain" description="Ferrous iron transporter FeoA-like" evidence="3">
    <location>
        <begin position="9"/>
        <end position="77"/>
    </location>
</feature>
<keyword evidence="5" id="KW-1185">Reference proteome</keyword>
<protein>
    <submittedName>
        <fullName evidence="4">FeoA domain protein</fullName>
    </submittedName>
</protein>
<dbReference type="SUPFAM" id="SSF50037">
    <property type="entry name" value="C-terminal domain of transcriptional repressors"/>
    <property type="match status" value="1"/>
</dbReference>
<dbReference type="Gene3D" id="2.30.30.90">
    <property type="match status" value="1"/>
</dbReference>
<dbReference type="InterPro" id="IPR007167">
    <property type="entry name" value="Fe-transptr_FeoA-like"/>
</dbReference>
<evidence type="ECO:0000313" key="4">
    <source>
        <dbReference type="EMBL" id="QEF97032.1"/>
    </source>
</evidence>
<dbReference type="RefSeq" id="WP_147866764.1">
    <property type="nucleotide sequence ID" value="NZ_CP036264.1"/>
</dbReference>
<evidence type="ECO:0000313" key="5">
    <source>
        <dbReference type="Proteomes" id="UP000321353"/>
    </source>
</evidence>
<reference evidence="4 5" key="1">
    <citation type="submission" date="2019-02" db="EMBL/GenBank/DDBJ databases">
        <title>Planctomycetal bacteria perform biofilm scaping via a novel small molecule.</title>
        <authorList>
            <person name="Jeske O."/>
            <person name="Boedeker C."/>
            <person name="Wiegand S."/>
            <person name="Breitling P."/>
            <person name="Kallscheuer N."/>
            <person name="Jogler M."/>
            <person name="Rohde M."/>
            <person name="Petersen J."/>
            <person name="Medema M.H."/>
            <person name="Surup F."/>
            <person name="Jogler C."/>
        </authorList>
    </citation>
    <scope>NUCLEOTIDE SEQUENCE [LARGE SCALE GENOMIC DNA]</scope>
    <source>
        <strain evidence="4 5">Mal15</strain>
    </source>
</reference>
<keyword evidence="1" id="KW-0408">Iron</keyword>
<dbReference type="EMBL" id="CP036264">
    <property type="protein sequence ID" value="QEF97032.1"/>
    <property type="molecule type" value="Genomic_DNA"/>
</dbReference>
<dbReference type="AlphaFoldDB" id="A0A5B9M7B8"/>
<dbReference type="Pfam" id="PF04023">
    <property type="entry name" value="FeoA"/>
    <property type="match status" value="1"/>
</dbReference>
<evidence type="ECO:0000259" key="3">
    <source>
        <dbReference type="SMART" id="SM00899"/>
    </source>
</evidence>
<dbReference type="KEGG" id="smam:Mal15_10620"/>
<feature type="region of interest" description="Disordered" evidence="2">
    <location>
        <begin position="77"/>
        <end position="99"/>
    </location>
</feature>
<sequence length="99" mass="10295">MAIVQVPASSLADVPPGPYVCREVHAEGQDAVRLKRLGVCQGRMIELVGRGDPMIVKIGASRVGLSRQLAKSVLVDSAGVSNSSPPSQSLPETLPASAY</sequence>
<name>A0A5B9M7B8_9BACT</name>
<accession>A0A5B9M7B8</accession>
<dbReference type="InterPro" id="IPR008988">
    <property type="entry name" value="Transcriptional_repressor_C"/>
</dbReference>
<dbReference type="SMART" id="SM00899">
    <property type="entry name" value="FeoA"/>
    <property type="match status" value="1"/>
</dbReference>
<proteinExistence type="predicted"/>
<organism evidence="4 5">
    <name type="scientific">Stieleria maiorica</name>
    <dbReference type="NCBI Taxonomy" id="2795974"/>
    <lineage>
        <taxon>Bacteria</taxon>
        <taxon>Pseudomonadati</taxon>
        <taxon>Planctomycetota</taxon>
        <taxon>Planctomycetia</taxon>
        <taxon>Pirellulales</taxon>
        <taxon>Pirellulaceae</taxon>
        <taxon>Stieleria</taxon>
    </lineage>
</organism>
<dbReference type="Proteomes" id="UP000321353">
    <property type="component" value="Chromosome"/>
</dbReference>
<feature type="compositionally biased region" description="Polar residues" evidence="2">
    <location>
        <begin position="79"/>
        <end position="91"/>
    </location>
</feature>